<keyword evidence="1" id="KW-0677">Repeat</keyword>
<feature type="domain" description="Protein kinase" evidence="4">
    <location>
        <begin position="705"/>
        <end position="1061"/>
    </location>
</feature>
<dbReference type="SUPFAM" id="SSF48403">
    <property type="entry name" value="Ankyrin repeat"/>
    <property type="match status" value="2"/>
</dbReference>
<dbReference type="GO" id="GO:0005524">
    <property type="term" value="F:ATP binding"/>
    <property type="evidence" value="ECO:0007669"/>
    <property type="project" value="InterPro"/>
</dbReference>
<dbReference type="PROSITE" id="PS50297">
    <property type="entry name" value="ANK_REP_REGION"/>
    <property type="match status" value="2"/>
</dbReference>
<dbReference type="GO" id="GO:0004672">
    <property type="term" value="F:protein kinase activity"/>
    <property type="evidence" value="ECO:0007669"/>
    <property type="project" value="InterPro"/>
</dbReference>
<feature type="repeat" description="ANK" evidence="3">
    <location>
        <begin position="1074"/>
        <end position="1106"/>
    </location>
</feature>
<comment type="caution">
    <text evidence="5">The sequence shown here is derived from an EMBL/GenBank/DDBJ whole genome shotgun (WGS) entry which is preliminary data.</text>
</comment>
<reference evidence="5 6" key="1">
    <citation type="submission" date="2020-01" db="EMBL/GenBank/DDBJ databases">
        <title>Identification and distribution of gene clusters putatively required for synthesis of sphingolipid metabolism inhibitors in phylogenetically diverse species of the filamentous fungus Fusarium.</title>
        <authorList>
            <person name="Kim H.-S."/>
            <person name="Busman M."/>
            <person name="Brown D.W."/>
            <person name="Divon H."/>
            <person name="Uhlig S."/>
            <person name="Proctor R.H."/>
        </authorList>
    </citation>
    <scope>NUCLEOTIDE SEQUENCE [LARGE SCALE GENOMIC DNA]</scope>
    <source>
        <strain evidence="5 6">NRRL 20459</strain>
    </source>
</reference>
<dbReference type="Proteomes" id="UP000554235">
    <property type="component" value="Unassembled WGS sequence"/>
</dbReference>
<dbReference type="InterPro" id="IPR002110">
    <property type="entry name" value="Ankyrin_rpt"/>
</dbReference>
<keyword evidence="6" id="KW-1185">Reference proteome</keyword>
<evidence type="ECO:0000313" key="5">
    <source>
        <dbReference type="EMBL" id="KAF4461322.1"/>
    </source>
</evidence>
<dbReference type="Gene3D" id="1.10.510.10">
    <property type="entry name" value="Transferase(Phosphotransferase) domain 1"/>
    <property type="match status" value="1"/>
</dbReference>
<proteinExistence type="predicted"/>
<dbReference type="PROSITE" id="PS50088">
    <property type="entry name" value="ANK_REPEAT"/>
    <property type="match status" value="2"/>
</dbReference>
<accession>A0A8H4L479</accession>
<dbReference type="Pfam" id="PF12796">
    <property type="entry name" value="Ank_2"/>
    <property type="match status" value="3"/>
</dbReference>
<evidence type="ECO:0000256" key="1">
    <source>
        <dbReference type="ARBA" id="ARBA00022737"/>
    </source>
</evidence>
<protein>
    <submittedName>
        <fullName evidence="5">NACHT and Ankyrin domain</fullName>
    </submittedName>
</protein>
<dbReference type="SUPFAM" id="SSF56112">
    <property type="entry name" value="Protein kinase-like (PK-like)"/>
    <property type="match status" value="1"/>
</dbReference>
<dbReference type="AlphaFoldDB" id="A0A8H4L479"/>
<sequence>MDPFGSTSSAVGPFGFAEAGRAFFQCAPDIEKLLSADQQPLLDLKYLRLAHSIIQDALEAEQNGEPSSLPTAERELALYLDGIRDCTTMTGHLRHQNSSDLPTYAQTQDELAHRLREARICSEQLHYRLEEGARLSRYLHVDRETFAKWLCYPLRQTEGTRQRRDHKYGFLNTLKGSDSPQIEEQDMVWFEREDQCYDHMESILPIFQEILKTGCKIFMLSWRPVPHWLKATGLVQVTYSEPSYSSAVAMRPVHWTSEIMAFRRQTPASYDCPRPLDGMLNTLASDTGPNFMVSLNVLIWVVFAFQRLTTEQLQAAIGDDFSIFLEASNADPDNDSDHAPRLQSLFSIGNDIRSRSEEARFQSELLGIEEIPQGGPHALLTKQCLSYIRNTCDTGRLPNTADDLEEWLRRFPLLHYAGKHWGRHAEKVETLPSQLLDSITDFLGSRHLEELAAMLLSNADQDAKNYKGAYKSMTGLHLACAFGLVKVVPHMLHSRKFSPYLRTEGGWTALHWATLRRKEEIVSFLLSLPDSNSLLGLTTSVERWTALHLAAKEDCPSLVINLATDRTIIDAEDLWGRTALYLACWRGHISIVEHLLSKGANPNIDNVYGTTLHCAVKQRNPDLVRTLIGATRCPLDLNIRNPIQLTALEEAQNRGLDDIAAILLDAGAKSGLSLDCASQQQALQPFALDSASTFHWRCYEVDSDLSCHVRRGKQCKGDVLRLIPQKSTDAPHEAKMKLQTRDSDGESVMPKYVFRKTFDIVNDRHGKIQKYLLSEWQILSKLEHPHIAGYIDSDEDPYRSEFLLYTEYCDQGDLALRHGLPLEDLPTGDNKKYGFTDEAMIQSSEVRPLTGVEVWAMIWQLASALAYLHYGISVKRKDSICTAFLEGVWSYVIHRDVKPANETIRSTFKVRDEMLDCKAFRDFLDSARQADCSSRIDSLTAMEVACENLRPVPFGTAKLPQLVIEEMCATHQLLGRGEGGYLIQAFAITAQLLDIPNPFGDDSTKEKRTSIVNRLWLLLDDGAEEYFYDKEGMSKAHLLVLLDGRKKVEKAARLRQFDEVLHSGSNINLQWPRSGWTALHLAAQEGKLGAVQKLLQHGAKTNMKDKHGKTAMDYAGDNGFAEVAALLAPSGLAETVNAFHVTSVTERSVVASTQEVESSRGSRLRIRERWKRLAKGLGKR</sequence>
<dbReference type="SMART" id="SM00248">
    <property type="entry name" value="ANK"/>
    <property type="match status" value="8"/>
</dbReference>
<dbReference type="InterPro" id="IPR011009">
    <property type="entry name" value="Kinase-like_dom_sf"/>
</dbReference>
<evidence type="ECO:0000256" key="3">
    <source>
        <dbReference type="PROSITE-ProRule" id="PRU00023"/>
    </source>
</evidence>
<dbReference type="InterPro" id="IPR000719">
    <property type="entry name" value="Prot_kinase_dom"/>
</dbReference>
<evidence type="ECO:0000259" key="4">
    <source>
        <dbReference type="PROSITE" id="PS50011"/>
    </source>
</evidence>
<dbReference type="Gene3D" id="1.25.40.20">
    <property type="entry name" value="Ankyrin repeat-containing domain"/>
    <property type="match status" value="3"/>
</dbReference>
<dbReference type="PANTHER" id="PTHR24123:SF141">
    <property type="entry name" value="ANKYRIN 2, ISOFORM U"/>
    <property type="match status" value="1"/>
</dbReference>
<gene>
    <name evidence="5" type="ORF">FALBO_11881</name>
</gene>
<dbReference type="EMBL" id="JAADYS010001741">
    <property type="protein sequence ID" value="KAF4461322.1"/>
    <property type="molecule type" value="Genomic_DNA"/>
</dbReference>
<feature type="repeat" description="ANK" evidence="3">
    <location>
        <begin position="575"/>
        <end position="607"/>
    </location>
</feature>
<dbReference type="InterPro" id="IPR051165">
    <property type="entry name" value="Multifunctional_ANK_Repeat"/>
</dbReference>
<organism evidence="5 6">
    <name type="scientific">Fusarium albosuccineum</name>
    <dbReference type="NCBI Taxonomy" id="1237068"/>
    <lineage>
        <taxon>Eukaryota</taxon>
        <taxon>Fungi</taxon>
        <taxon>Dikarya</taxon>
        <taxon>Ascomycota</taxon>
        <taxon>Pezizomycotina</taxon>
        <taxon>Sordariomycetes</taxon>
        <taxon>Hypocreomycetidae</taxon>
        <taxon>Hypocreales</taxon>
        <taxon>Nectriaceae</taxon>
        <taxon>Fusarium</taxon>
        <taxon>Fusarium decemcellulare species complex</taxon>
    </lineage>
</organism>
<evidence type="ECO:0000313" key="6">
    <source>
        <dbReference type="Proteomes" id="UP000554235"/>
    </source>
</evidence>
<keyword evidence="2 3" id="KW-0040">ANK repeat</keyword>
<dbReference type="InterPro" id="IPR036770">
    <property type="entry name" value="Ankyrin_rpt-contain_sf"/>
</dbReference>
<evidence type="ECO:0000256" key="2">
    <source>
        <dbReference type="ARBA" id="ARBA00023043"/>
    </source>
</evidence>
<dbReference type="PANTHER" id="PTHR24123">
    <property type="entry name" value="ANKYRIN REPEAT-CONTAINING"/>
    <property type="match status" value="1"/>
</dbReference>
<name>A0A8H4L479_9HYPO</name>
<dbReference type="OrthoDB" id="341259at2759"/>
<dbReference type="PROSITE" id="PS50011">
    <property type="entry name" value="PROTEIN_KINASE_DOM"/>
    <property type="match status" value="1"/>
</dbReference>